<feature type="compositionally biased region" description="Acidic residues" evidence="2">
    <location>
        <begin position="24"/>
        <end position="40"/>
    </location>
</feature>
<accession>A0ABD3E0R2</accession>
<evidence type="ECO:0000256" key="2">
    <source>
        <dbReference type="SAM" id="MobiDB-lite"/>
    </source>
</evidence>
<dbReference type="Pfam" id="PF05605">
    <property type="entry name" value="zf-Di19"/>
    <property type="match status" value="1"/>
</dbReference>
<dbReference type="AlphaFoldDB" id="A0ABD3E0R2"/>
<feature type="compositionally biased region" description="Polar residues" evidence="2">
    <location>
        <begin position="177"/>
        <end position="186"/>
    </location>
</feature>
<dbReference type="Proteomes" id="UP001632038">
    <property type="component" value="Unassembled WGS sequence"/>
</dbReference>
<feature type="region of interest" description="Disordered" evidence="2">
    <location>
        <begin position="20"/>
        <end position="40"/>
    </location>
</feature>
<comment type="caution">
    <text evidence="5">The sequence shown here is derived from an EMBL/GenBank/DDBJ whole genome shotgun (WGS) entry which is preliminary data.</text>
</comment>
<protein>
    <submittedName>
        <fullName evidence="5">Uncharacterized protein</fullName>
    </submittedName>
</protein>
<evidence type="ECO:0000259" key="4">
    <source>
        <dbReference type="Pfam" id="PF14571"/>
    </source>
</evidence>
<evidence type="ECO:0000256" key="1">
    <source>
        <dbReference type="ARBA" id="ARBA00007109"/>
    </source>
</evidence>
<name>A0ABD3E0R2_9LAMI</name>
<feature type="domain" description="Di19 zinc-binding" evidence="3">
    <location>
        <begin position="52"/>
        <end position="92"/>
    </location>
</feature>
<organism evidence="5 6">
    <name type="scientific">Castilleja foliolosa</name>
    <dbReference type="NCBI Taxonomy" id="1961234"/>
    <lineage>
        <taxon>Eukaryota</taxon>
        <taxon>Viridiplantae</taxon>
        <taxon>Streptophyta</taxon>
        <taxon>Embryophyta</taxon>
        <taxon>Tracheophyta</taxon>
        <taxon>Spermatophyta</taxon>
        <taxon>Magnoliopsida</taxon>
        <taxon>eudicotyledons</taxon>
        <taxon>Gunneridae</taxon>
        <taxon>Pentapetalae</taxon>
        <taxon>asterids</taxon>
        <taxon>lamiids</taxon>
        <taxon>Lamiales</taxon>
        <taxon>Orobanchaceae</taxon>
        <taxon>Pedicularideae</taxon>
        <taxon>Castillejinae</taxon>
        <taxon>Castilleja</taxon>
    </lineage>
</organism>
<dbReference type="InterPro" id="IPR008598">
    <property type="entry name" value="Di19_Zn-bd"/>
</dbReference>
<evidence type="ECO:0000259" key="3">
    <source>
        <dbReference type="Pfam" id="PF05605"/>
    </source>
</evidence>
<comment type="similarity">
    <text evidence="1">Belongs to the Di19 family.</text>
</comment>
<feature type="compositionally biased region" description="Polar residues" evidence="2">
    <location>
        <begin position="145"/>
        <end position="162"/>
    </location>
</feature>
<dbReference type="PANTHER" id="PTHR31875:SF6">
    <property type="entry name" value="PROTEIN DEHYDRATION-INDUCED 19"/>
    <property type="match status" value="1"/>
</dbReference>
<proteinExistence type="inferred from homology"/>
<dbReference type="EMBL" id="JAVIJP010000009">
    <property type="protein sequence ID" value="KAL3648083.1"/>
    <property type="molecule type" value="Genomic_DNA"/>
</dbReference>
<gene>
    <name evidence="5" type="ORF">CASFOL_009051</name>
</gene>
<sequence length="206" mass="23062">MGDRFYGDLEIALSSLSIQSNDDYYNEDEETEGEEYEEEEVSDVEIEEKSEELACPFCLDDFDVLGLCCHIDADHRMEVKPRICPICSTKKPRGVHSRTSVCILRKEMQEKHLRCIKESPSAGPSSDAADDSMFLSFVNNNNSQSVEKTQSVEASSKTNTSLAAKDSTDDYVESKPPSLSTDKNNEGTSRCEFIQSLLLSTILNYL</sequence>
<feature type="domain" description="Di19 C-terminal" evidence="4">
    <location>
        <begin position="103"/>
        <end position="202"/>
    </location>
</feature>
<evidence type="ECO:0000313" key="6">
    <source>
        <dbReference type="Proteomes" id="UP001632038"/>
    </source>
</evidence>
<dbReference type="InterPro" id="IPR033347">
    <property type="entry name" value="Di19"/>
</dbReference>
<keyword evidence="6" id="KW-1185">Reference proteome</keyword>
<evidence type="ECO:0000313" key="5">
    <source>
        <dbReference type="EMBL" id="KAL3648083.1"/>
    </source>
</evidence>
<reference evidence="6" key="1">
    <citation type="journal article" date="2024" name="IScience">
        <title>Strigolactones Initiate the Formation of Haustorium-like Structures in Castilleja.</title>
        <authorList>
            <person name="Buerger M."/>
            <person name="Peterson D."/>
            <person name="Chory J."/>
        </authorList>
    </citation>
    <scope>NUCLEOTIDE SEQUENCE [LARGE SCALE GENOMIC DNA]</scope>
</reference>
<dbReference type="PANTHER" id="PTHR31875">
    <property type="entry name" value="PROTEIN DEHYDRATION-INDUCED 19"/>
    <property type="match status" value="1"/>
</dbReference>
<dbReference type="InterPro" id="IPR027935">
    <property type="entry name" value="Di19_C"/>
</dbReference>
<feature type="region of interest" description="Disordered" evidence="2">
    <location>
        <begin position="145"/>
        <end position="186"/>
    </location>
</feature>
<dbReference type="Pfam" id="PF14571">
    <property type="entry name" value="Di19_C"/>
    <property type="match status" value="1"/>
</dbReference>